<dbReference type="OrthoDB" id="1927399at2759"/>
<comment type="caution">
    <text evidence="2">The sequence shown here is derived from an EMBL/GenBank/DDBJ whole genome shotgun (WGS) entry which is preliminary data.</text>
</comment>
<feature type="region of interest" description="Disordered" evidence="1">
    <location>
        <begin position="70"/>
        <end position="196"/>
    </location>
</feature>
<gene>
    <name evidence="2" type="ORF">Tsubulata_026361</name>
</gene>
<evidence type="ECO:0000256" key="1">
    <source>
        <dbReference type="SAM" id="MobiDB-lite"/>
    </source>
</evidence>
<name>A0A9Q0FT03_9ROSI</name>
<reference evidence="2" key="1">
    <citation type="submission" date="2022-02" db="EMBL/GenBank/DDBJ databases">
        <authorList>
            <person name="Henning P.M."/>
            <person name="McCubbin A.G."/>
            <person name="Shore J.S."/>
        </authorList>
    </citation>
    <scope>NUCLEOTIDE SEQUENCE</scope>
    <source>
        <strain evidence="2">F60SS</strain>
        <tissue evidence="2">Leaves</tissue>
    </source>
</reference>
<proteinExistence type="predicted"/>
<organism evidence="2 3">
    <name type="scientific">Turnera subulata</name>
    <dbReference type="NCBI Taxonomy" id="218843"/>
    <lineage>
        <taxon>Eukaryota</taxon>
        <taxon>Viridiplantae</taxon>
        <taxon>Streptophyta</taxon>
        <taxon>Embryophyta</taxon>
        <taxon>Tracheophyta</taxon>
        <taxon>Spermatophyta</taxon>
        <taxon>Magnoliopsida</taxon>
        <taxon>eudicotyledons</taxon>
        <taxon>Gunneridae</taxon>
        <taxon>Pentapetalae</taxon>
        <taxon>rosids</taxon>
        <taxon>fabids</taxon>
        <taxon>Malpighiales</taxon>
        <taxon>Passifloraceae</taxon>
        <taxon>Turnera</taxon>
    </lineage>
</organism>
<reference evidence="2" key="2">
    <citation type="journal article" date="2023" name="Plants (Basel)">
        <title>Annotation of the Turnera subulata (Passifloraceae) Draft Genome Reveals the S-Locus Evolved after the Divergence of Turneroideae from Passifloroideae in a Stepwise Manner.</title>
        <authorList>
            <person name="Henning P.M."/>
            <person name="Roalson E.H."/>
            <person name="Mir W."/>
            <person name="McCubbin A.G."/>
            <person name="Shore J.S."/>
        </authorList>
    </citation>
    <scope>NUCLEOTIDE SEQUENCE</scope>
    <source>
        <strain evidence="2">F60SS</strain>
    </source>
</reference>
<accession>A0A9Q0FT03</accession>
<feature type="compositionally biased region" description="Low complexity" evidence="1">
    <location>
        <begin position="76"/>
        <end position="93"/>
    </location>
</feature>
<evidence type="ECO:0000313" key="2">
    <source>
        <dbReference type="EMBL" id="KAJ4837288.1"/>
    </source>
</evidence>
<protein>
    <submittedName>
        <fullName evidence="2">Uncharacterized protein</fullName>
    </submittedName>
</protein>
<feature type="compositionally biased region" description="Low complexity" evidence="1">
    <location>
        <begin position="178"/>
        <end position="190"/>
    </location>
</feature>
<dbReference type="Proteomes" id="UP001141552">
    <property type="component" value="Unassembled WGS sequence"/>
</dbReference>
<sequence length="287" mass="31300">MKHPTGTFHDNHDAKLCHNVIAHTSVLFLCFPCQDRKKTLKQVDEFVNTKVAPKELVDEIKQIGKALLPPTTTSKALPAPTEASSEPAPSNSTVEKPEPPPQINSVPQTEVKTDPFAGISRPLSPYSAYPDLKPPTSPSPSQPQGQINSLSQTEVKAESVSGISSPLSPYPTIAADDPSTQPSSSEPQESGQKGKREAFTVSTVVLKKKRIVGKYKQLEAQYKLELEVRFPDEGSTTFALMELGKHIGPAESSDSIFRTIDKFSLAISGFWDSKKLQANLHEYNGFC</sequence>
<feature type="compositionally biased region" description="Pro residues" evidence="1">
    <location>
        <begin position="132"/>
        <end position="141"/>
    </location>
</feature>
<dbReference type="AlphaFoldDB" id="A0A9Q0FT03"/>
<dbReference type="InterPro" id="IPR044240">
    <property type="entry name" value="STR4-like"/>
</dbReference>
<dbReference type="EMBL" id="JAKUCV010003881">
    <property type="protein sequence ID" value="KAJ4837288.1"/>
    <property type="molecule type" value="Genomic_DNA"/>
</dbReference>
<dbReference type="PANTHER" id="PTHR47377">
    <property type="entry name" value="RHODANESE-LIKE DOMAIN-CONTAINING PROTEIN 4, CHLOROPLASTIC"/>
    <property type="match status" value="1"/>
</dbReference>
<dbReference type="PANTHER" id="PTHR47377:SF1">
    <property type="entry name" value="RHODANESE-LIKE DOMAIN-CONTAINING PROTEIN 4, CHLOROPLASTIC"/>
    <property type="match status" value="1"/>
</dbReference>
<keyword evidence="3" id="KW-1185">Reference proteome</keyword>
<evidence type="ECO:0000313" key="3">
    <source>
        <dbReference type="Proteomes" id="UP001141552"/>
    </source>
</evidence>